<sequence>MHILVSAGGSGVAIPFLGRWCLVAAGAGTRHSRHHGQLARQTVILKIKAAEMETAHKDGLIYRSHKVEVYGPDMDEWDPWNPPYPLYSPTPSDLDLKSHAQLIDEMVKQNALRCAKVVLDGKAPELLGYRANPNCMNRYGYFPLHQAAEMFSVDMVKLLFSYGASANLRTAGAGVIEDLLPLHVAVENTCMHKYLEENAFPNQEDLEGSQANLNYICKLIHILCLPEMKIFLDTTRLLAENTANLADELWNYIKDGKLVQTAVLLLAAQEQIRGGPACKKKGNSKPDAFSIKSSCKKNGNGRPDGFSIIINRILTHTISLVVQIGQNRKKNKELEIQKRLTSAALLLVRAVLKAGKVLDTYIQSHPEMLHNMKVSHNEVHERVSSILKDNGFCPGEIIDVGKLYYFYSPLICFNDLNFAYNWLVHFFILLVLEAAPITMYCPKRSHLTTMGTCLQSKQVVNIQ</sequence>
<keyword evidence="5" id="KW-0812">Transmembrane</keyword>
<evidence type="ECO:0000256" key="1">
    <source>
        <dbReference type="ARBA" id="ARBA00005949"/>
    </source>
</evidence>
<proteinExistence type="inferred from homology"/>
<dbReference type="GO" id="GO:0016567">
    <property type="term" value="P:protein ubiquitination"/>
    <property type="evidence" value="ECO:0007669"/>
    <property type="project" value="TreeGrafter"/>
</dbReference>
<keyword evidence="2" id="KW-0677">Repeat</keyword>
<dbReference type="PROSITE" id="PS50088">
    <property type="entry name" value="ANK_REPEAT"/>
    <property type="match status" value="1"/>
</dbReference>
<comment type="similarity">
    <text evidence="1">Belongs to the ankyrin SOCS box (ASB) family.</text>
</comment>
<dbReference type="InterPro" id="IPR002110">
    <property type="entry name" value="Ankyrin_rpt"/>
</dbReference>
<dbReference type="PROSITE" id="PS50297">
    <property type="entry name" value="ANK_REP_REGION"/>
    <property type="match status" value="1"/>
</dbReference>
<keyword evidence="5" id="KW-1133">Transmembrane helix</keyword>
<dbReference type="PANTHER" id="PTHR24136:SF50">
    <property type="match status" value="1"/>
</dbReference>
<feature type="repeat" description="ANK" evidence="4">
    <location>
        <begin position="139"/>
        <end position="171"/>
    </location>
</feature>
<gene>
    <name evidence="6" type="ORF">C2845_PM15G08020</name>
</gene>
<dbReference type="Gene3D" id="1.25.40.20">
    <property type="entry name" value="Ankyrin repeat-containing domain"/>
    <property type="match status" value="1"/>
</dbReference>
<organism evidence="6 7">
    <name type="scientific">Panicum miliaceum</name>
    <name type="common">Proso millet</name>
    <name type="synonym">Broomcorn millet</name>
    <dbReference type="NCBI Taxonomy" id="4540"/>
    <lineage>
        <taxon>Eukaryota</taxon>
        <taxon>Viridiplantae</taxon>
        <taxon>Streptophyta</taxon>
        <taxon>Embryophyta</taxon>
        <taxon>Tracheophyta</taxon>
        <taxon>Spermatophyta</taxon>
        <taxon>Magnoliopsida</taxon>
        <taxon>Liliopsida</taxon>
        <taxon>Poales</taxon>
        <taxon>Poaceae</taxon>
        <taxon>PACMAD clade</taxon>
        <taxon>Panicoideae</taxon>
        <taxon>Panicodae</taxon>
        <taxon>Paniceae</taxon>
        <taxon>Panicinae</taxon>
        <taxon>Panicum</taxon>
        <taxon>Panicum sect. Panicum</taxon>
    </lineage>
</organism>
<dbReference type="GO" id="GO:0045732">
    <property type="term" value="P:positive regulation of protein catabolic process"/>
    <property type="evidence" value="ECO:0007669"/>
    <property type="project" value="TreeGrafter"/>
</dbReference>
<dbReference type="InterPro" id="IPR036770">
    <property type="entry name" value="Ankyrin_rpt-contain_sf"/>
</dbReference>
<keyword evidence="7" id="KW-1185">Reference proteome</keyword>
<dbReference type="PANTHER" id="PTHR24136">
    <property type="entry name" value="SOWAH (DROSOPHILA) HOMOLOG"/>
    <property type="match status" value="1"/>
</dbReference>
<evidence type="ECO:0000256" key="2">
    <source>
        <dbReference type="ARBA" id="ARBA00022737"/>
    </source>
</evidence>
<evidence type="ECO:0000256" key="4">
    <source>
        <dbReference type="PROSITE-ProRule" id="PRU00023"/>
    </source>
</evidence>
<dbReference type="AlphaFoldDB" id="A0A3L6Q941"/>
<keyword evidence="3 4" id="KW-0040">ANK repeat</keyword>
<evidence type="ECO:0000256" key="5">
    <source>
        <dbReference type="SAM" id="Phobius"/>
    </source>
</evidence>
<evidence type="ECO:0000256" key="3">
    <source>
        <dbReference type="ARBA" id="ARBA00023043"/>
    </source>
</evidence>
<name>A0A3L6Q941_PANMI</name>
<protein>
    <submittedName>
        <fullName evidence="6">Uncharacterized protein</fullName>
    </submittedName>
</protein>
<dbReference type="Pfam" id="PF00023">
    <property type="entry name" value="Ank"/>
    <property type="match status" value="1"/>
</dbReference>
<dbReference type="InterPro" id="IPR051573">
    <property type="entry name" value="Ankyrin-SOCS_box_domain"/>
</dbReference>
<dbReference type="STRING" id="4540.A0A3L6Q941"/>
<keyword evidence="5" id="KW-0472">Membrane</keyword>
<accession>A0A3L6Q941</accession>
<feature type="transmembrane region" description="Helical" evidence="5">
    <location>
        <begin position="422"/>
        <end position="441"/>
    </location>
</feature>
<evidence type="ECO:0000313" key="7">
    <source>
        <dbReference type="Proteomes" id="UP000275267"/>
    </source>
</evidence>
<dbReference type="Proteomes" id="UP000275267">
    <property type="component" value="Unassembled WGS sequence"/>
</dbReference>
<dbReference type="EMBL" id="PQIB02000013">
    <property type="protein sequence ID" value="RLM74680.1"/>
    <property type="molecule type" value="Genomic_DNA"/>
</dbReference>
<evidence type="ECO:0000313" key="6">
    <source>
        <dbReference type="EMBL" id="RLM74680.1"/>
    </source>
</evidence>
<reference evidence="7" key="1">
    <citation type="journal article" date="2019" name="Nat. Commun.">
        <title>The genome of broomcorn millet.</title>
        <authorList>
            <person name="Zou C."/>
            <person name="Miki D."/>
            <person name="Li D."/>
            <person name="Tang Q."/>
            <person name="Xiao L."/>
            <person name="Rajput S."/>
            <person name="Deng P."/>
            <person name="Jia W."/>
            <person name="Huang R."/>
            <person name="Zhang M."/>
            <person name="Sun Y."/>
            <person name="Hu J."/>
            <person name="Fu X."/>
            <person name="Schnable P.S."/>
            <person name="Li F."/>
            <person name="Zhang H."/>
            <person name="Feng B."/>
            <person name="Zhu X."/>
            <person name="Liu R."/>
            <person name="Schnable J.C."/>
            <person name="Zhu J.-K."/>
            <person name="Zhang H."/>
        </authorList>
    </citation>
    <scope>NUCLEOTIDE SEQUENCE [LARGE SCALE GENOMIC DNA]</scope>
</reference>
<dbReference type="SUPFAM" id="SSF48403">
    <property type="entry name" value="Ankyrin repeat"/>
    <property type="match status" value="1"/>
</dbReference>
<comment type="caution">
    <text evidence="6">The sequence shown here is derived from an EMBL/GenBank/DDBJ whole genome shotgun (WGS) entry which is preliminary data.</text>
</comment>
<dbReference type="OrthoDB" id="673776at2759"/>